<feature type="domain" description="Clp R" evidence="2">
    <location>
        <begin position="15"/>
        <end position="67"/>
    </location>
</feature>
<feature type="region of interest" description="Disordered" evidence="1">
    <location>
        <begin position="87"/>
        <end position="118"/>
    </location>
</feature>
<dbReference type="SUPFAM" id="SSF81923">
    <property type="entry name" value="Double Clp-N motif"/>
    <property type="match status" value="1"/>
</dbReference>
<evidence type="ECO:0000259" key="2">
    <source>
        <dbReference type="Pfam" id="PF02861"/>
    </source>
</evidence>
<keyword evidence="4" id="KW-1185">Reference proteome</keyword>
<dbReference type="InterPro" id="IPR023393">
    <property type="entry name" value="START-like_dom_sf"/>
</dbReference>
<accession>A0A3S4RV24</accession>
<dbReference type="RefSeq" id="WP_232009820.1">
    <property type="nucleotide sequence ID" value="NZ_LR134350.1"/>
</dbReference>
<organism evidence="3 4">
    <name type="scientific">Actinomyces howellii</name>
    <dbReference type="NCBI Taxonomy" id="52771"/>
    <lineage>
        <taxon>Bacteria</taxon>
        <taxon>Bacillati</taxon>
        <taxon>Actinomycetota</taxon>
        <taxon>Actinomycetes</taxon>
        <taxon>Actinomycetales</taxon>
        <taxon>Actinomycetaceae</taxon>
        <taxon>Actinomyces</taxon>
    </lineage>
</organism>
<dbReference type="InterPro" id="IPR036628">
    <property type="entry name" value="Clp_N_dom_sf"/>
</dbReference>
<dbReference type="Proteomes" id="UP000266895">
    <property type="component" value="Chromosome"/>
</dbReference>
<dbReference type="SUPFAM" id="SSF55961">
    <property type="entry name" value="Bet v1-like"/>
    <property type="match status" value="1"/>
</dbReference>
<protein>
    <submittedName>
        <fullName evidence="3">Clp amino terminal domain</fullName>
    </submittedName>
</protein>
<name>A0A3S4RV24_9ACTO</name>
<dbReference type="Pfam" id="PF02861">
    <property type="entry name" value="Clp_N"/>
    <property type="match status" value="1"/>
</dbReference>
<dbReference type="AlphaFoldDB" id="A0A3S4RV24"/>
<evidence type="ECO:0000313" key="4">
    <source>
        <dbReference type="Proteomes" id="UP000266895"/>
    </source>
</evidence>
<gene>
    <name evidence="3" type="ORF">NCTC11636_00239</name>
</gene>
<dbReference type="Gene3D" id="3.30.530.20">
    <property type="match status" value="1"/>
</dbReference>
<dbReference type="EMBL" id="LR134350">
    <property type="protein sequence ID" value="VEG25840.1"/>
    <property type="molecule type" value="Genomic_DNA"/>
</dbReference>
<dbReference type="InterPro" id="IPR004176">
    <property type="entry name" value="Clp_R_N"/>
</dbReference>
<dbReference type="Gene3D" id="1.10.1780.10">
    <property type="entry name" value="Clp, N-terminal domain"/>
    <property type="match status" value="1"/>
</dbReference>
<proteinExistence type="predicted"/>
<evidence type="ECO:0000256" key="1">
    <source>
        <dbReference type="SAM" id="MobiDB-lite"/>
    </source>
</evidence>
<dbReference type="KEGG" id="ahw:NCTC11636_00239"/>
<sequence>MTRSTTMSHYSTWMSASMAEAARLRHREIEPEHLLLGLIAQGGTAARLLGSHGVTLARARAAVDELADADLATVGIHLPDGLRPAPLSPADLHTGTDHGRLRLSSGSEALVERGSGPTTTSLEALRALTSGNGPASRLLQHLEVDLTDLRLQLETACAQGAAPAEPHAGRPRTTQDYAAYGLDRVLYAERFVSAPPSELAALLGDPESLRLWAVSGKDVVEQRDDGIVERQTSRRGTVLMRWRLEDRQEGRVVWSCTMASGRYDGTTGFVRDIRLVAAPGGTLVHLSLAHRTFGRLGPVAYRLSWRWTRLGLEHALISIARAVAGS</sequence>
<reference evidence="3 4" key="1">
    <citation type="submission" date="2018-12" db="EMBL/GenBank/DDBJ databases">
        <authorList>
            <consortium name="Pathogen Informatics"/>
        </authorList>
    </citation>
    <scope>NUCLEOTIDE SEQUENCE [LARGE SCALE GENOMIC DNA]</scope>
    <source>
        <strain evidence="3 4">NCTC11636</strain>
    </source>
</reference>
<evidence type="ECO:0000313" key="3">
    <source>
        <dbReference type="EMBL" id="VEG25840.1"/>
    </source>
</evidence>